<keyword evidence="2" id="KW-1133">Transmembrane helix</keyword>
<dbReference type="GO" id="GO:0016740">
    <property type="term" value="F:transferase activity"/>
    <property type="evidence" value="ECO:0007669"/>
    <property type="project" value="UniProtKB-KW"/>
</dbReference>
<feature type="transmembrane region" description="Helical" evidence="2">
    <location>
        <begin position="246"/>
        <end position="272"/>
    </location>
</feature>
<accession>H0E3N2</accession>
<dbReference type="RefSeq" id="WP_007572477.1">
    <property type="nucleotide sequence ID" value="NZ_AGUD01000074.1"/>
</dbReference>
<keyword evidence="2" id="KW-0812">Transmembrane</keyword>
<keyword evidence="5" id="KW-0808">Transferase</keyword>
<dbReference type="Pfam" id="PF26629">
    <property type="entry name" value="GT2_TM_C"/>
    <property type="match status" value="1"/>
</dbReference>
<dbReference type="SUPFAM" id="SSF53448">
    <property type="entry name" value="Nucleotide-diphospho-sugar transferases"/>
    <property type="match status" value="1"/>
</dbReference>
<feature type="domain" description="Glycosyltransferase 2-like" evidence="3">
    <location>
        <begin position="24"/>
        <end position="182"/>
    </location>
</feature>
<feature type="transmembrane region" description="Helical" evidence="2">
    <location>
        <begin position="278"/>
        <end position="307"/>
    </location>
</feature>
<dbReference type="InterPro" id="IPR001173">
    <property type="entry name" value="Glyco_trans_2-like"/>
</dbReference>
<keyword evidence="6" id="KW-1185">Reference proteome</keyword>
<dbReference type="InterPro" id="IPR029044">
    <property type="entry name" value="Nucleotide-diphossugar_trans"/>
</dbReference>
<feature type="domain" description="Low-salt glycan biosynthesis hexosyltransferase Agl6 C-terminal transmembrane region" evidence="4">
    <location>
        <begin position="310"/>
        <end position="388"/>
    </location>
</feature>
<dbReference type="CDD" id="cd04179">
    <property type="entry name" value="DPM_DPG-synthase_like"/>
    <property type="match status" value="1"/>
</dbReference>
<organism evidence="5 6">
    <name type="scientific">Patulibacter medicamentivorans</name>
    <dbReference type="NCBI Taxonomy" id="1097667"/>
    <lineage>
        <taxon>Bacteria</taxon>
        <taxon>Bacillati</taxon>
        <taxon>Actinomycetota</taxon>
        <taxon>Thermoleophilia</taxon>
        <taxon>Solirubrobacterales</taxon>
        <taxon>Patulibacteraceae</taxon>
        <taxon>Patulibacter</taxon>
    </lineage>
</organism>
<sequence>MSTTIPTRPPLSSATGATDDYVVSVVIPCLNEEENIVAVVTQARQALDDAEIAGEVIVADNASEDRSAELATEAGARVVHVPVRGYGSAYLGGFNAAKGRYIVMGDADLTYDFHEIPNFVRELDDGADLVMGNRMNNIQPGAMPWLHRYVGNPLLSGFLNVLFRTGVRDAHCGMRAVRRSALPAMDLRTPGMEFASEMVIRASKAKLDIREFDIQYHPRGGESKLSTWRDGWRHLRFLLAHSPTHLFLIPGLVLLTLGALAMVTVLTGVSLFGREWSIHSLIAGSLGTIVGIQVISLGLCAHAYGMYFMGDVDPWFDRMRSRYRLEHGLAIGGLLTVVGIVAAAVIVIRWASQDFGALSETKLAIASVTMIVIGLQVFFSSFLLSIIGLRRDR</sequence>
<evidence type="ECO:0000313" key="5">
    <source>
        <dbReference type="EMBL" id="EHN11734.1"/>
    </source>
</evidence>
<evidence type="ECO:0000256" key="1">
    <source>
        <dbReference type="ARBA" id="ARBA00006739"/>
    </source>
</evidence>
<dbReference type="InterPro" id="IPR058718">
    <property type="entry name" value="Agl6_TM_C"/>
</dbReference>
<dbReference type="EMBL" id="AGUD01000074">
    <property type="protein sequence ID" value="EHN11734.1"/>
    <property type="molecule type" value="Genomic_DNA"/>
</dbReference>
<dbReference type="AlphaFoldDB" id="H0E3N2"/>
<comment type="similarity">
    <text evidence="1">Belongs to the glycosyltransferase 2 family.</text>
</comment>
<feature type="transmembrane region" description="Helical" evidence="2">
    <location>
        <begin position="363"/>
        <end position="389"/>
    </location>
</feature>
<evidence type="ECO:0000313" key="6">
    <source>
        <dbReference type="Proteomes" id="UP000005143"/>
    </source>
</evidence>
<name>H0E3N2_9ACTN</name>
<evidence type="ECO:0000259" key="4">
    <source>
        <dbReference type="Pfam" id="PF26629"/>
    </source>
</evidence>
<dbReference type="PANTHER" id="PTHR48090">
    <property type="entry name" value="UNDECAPRENYL-PHOSPHATE 4-DEOXY-4-FORMAMIDO-L-ARABINOSE TRANSFERASE-RELATED"/>
    <property type="match status" value="1"/>
</dbReference>
<dbReference type="PANTHER" id="PTHR48090:SF7">
    <property type="entry name" value="RFBJ PROTEIN"/>
    <property type="match status" value="1"/>
</dbReference>
<gene>
    <name evidence="5" type="ORF">PAI11_14040</name>
</gene>
<comment type="caution">
    <text evidence="5">The sequence shown here is derived from an EMBL/GenBank/DDBJ whole genome shotgun (WGS) entry which is preliminary data.</text>
</comment>
<dbReference type="Gene3D" id="3.90.550.10">
    <property type="entry name" value="Spore Coat Polysaccharide Biosynthesis Protein SpsA, Chain A"/>
    <property type="match status" value="1"/>
</dbReference>
<dbReference type="Proteomes" id="UP000005143">
    <property type="component" value="Unassembled WGS sequence"/>
</dbReference>
<protein>
    <submittedName>
        <fullName evidence="5">Glycosyl transferase family 2</fullName>
    </submittedName>
</protein>
<reference evidence="5 6" key="1">
    <citation type="journal article" date="2013" name="Biodegradation">
        <title>Quantitative proteomic analysis of ibuprofen-degrading Patulibacter sp. strain I11.</title>
        <authorList>
            <person name="Almeida B."/>
            <person name="Kjeldal H."/>
            <person name="Lolas I."/>
            <person name="Knudsen A.D."/>
            <person name="Carvalho G."/>
            <person name="Nielsen K.L."/>
            <person name="Barreto Crespo M.T."/>
            <person name="Stensballe A."/>
            <person name="Nielsen J.L."/>
        </authorList>
    </citation>
    <scope>NUCLEOTIDE SEQUENCE [LARGE SCALE GENOMIC DNA]</scope>
    <source>
        <strain evidence="5 6">I11</strain>
    </source>
</reference>
<evidence type="ECO:0000259" key="3">
    <source>
        <dbReference type="Pfam" id="PF00535"/>
    </source>
</evidence>
<evidence type="ECO:0000256" key="2">
    <source>
        <dbReference type="SAM" id="Phobius"/>
    </source>
</evidence>
<feature type="transmembrane region" description="Helical" evidence="2">
    <location>
        <begin position="328"/>
        <end position="351"/>
    </location>
</feature>
<dbReference type="Pfam" id="PF00535">
    <property type="entry name" value="Glycos_transf_2"/>
    <property type="match status" value="1"/>
</dbReference>
<dbReference type="OrthoDB" id="9797819at2"/>
<dbReference type="InterPro" id="IPR050256">
    <property type="entry name" value="Glycosyltransferase_2"/>
</dbReference>
<keyword evidence="2" id="KW-0472">Membrane</keyword>
<proteinExistence type="inferred from homology"/>